<dbReference type="Pfam" id="PF00498">
    <property type="entry name" value="FHA"/>
    <property type="match status" value="1"/>
</dbReference>
<dbReference type="GO" id="GO:0061630">
    <property type="term" value="F:ubiquitin protein ligase activity"/>
    <property type="evidence" value="ECO:0007669"/>
    <property type="project" value="TreeGrafter"/>
</dbReference>
<feature type="compositionally biased region" description="Basic and acidic residues" evidence="7">
    <location>
        <begin position="42"/>
        <end position="54"/>
    </location>
</feature>
<dbReference type="GO" id="GO:0006511">
    <property type="term" value="P:ubiquitin-dependent protein catabolic process"/>
    <property type="evidence" value="ECO:0007669"/>
    <property type="project" value="TreeGrafter"/>
</dbReference>
<evidence type="ECO:0000256" key="2">
    <source>
        <dbReference type="ARBA" id="ARBA00022723"/>
    </source>
</evidence>
<dbReference type="Gene3D" id="2.60.200.20">
    <property type="match status" value="1"/>
</dbReference>
<accession>A0A8H7I5R9</accession>
<evidence type="ECO:0000259" key="9">
    <source>
        <dbReference type="PROSITE" id="PS50089"/>
    </source>
</evidence>
<dbReference type="InterPro" id="IPR008984">
    <property type="entry name" value="SMAD_FHA_dom_sf"/>
</dbReference>
<evidence type="ECO:0000256" key="4">
    <source>
        <dbReference type="ARBA" id="ARBA00022786"/>
    </source>
</evidence>
<feature type="compositionally biased region" description="Basic and acidic residues" evidence="7">
    <location>
        <begin position="61"/>
        <end position="73"/>
    </location>
</feature>
<dbReference type="AlphaFoldDB" id="A0A8H7I5R9"/>
<evidence type="ECO:0000313" key="10">
    <source>
        <dbReference type="EMBL" id="KAF8749215.1"/>
    </source>
</evidence>
<dbReference type="GO" id="GO:0008270">
    <property type="term" value="F:zinc ion binding"/>
    <property type="evidence" value="ECO:0007669"/>
    <property type="project" value="UniProtKB-KW"/>
</dbReference>
<feature type="region of interest" description="Disordered" evidence="7">
    <location>
        <begin position="26"/>
        <end position="114"/>
    </location>
</feature>
<dbReference type="EMBL" id="JACYCF010000029">
    <property type="protein sequence ID" value="KAF8749215.1"/>
    <property type="molecule type" value="Genomic_DNA"/>
</dbReference>
<dbReference type="Gene3D" id="3.30.40.10">
    <property type="entry name" value="Zinc/RING finger domain, C3HC4 (zinc finger)"/>
    <property type="match status" value="1"/>
</dbReference>
<dbReference type="PANTHER" id="PTHR15067:SF7">
    <property type="entry name" value="E3 UBIQUITIN-PROTEIN LIGASE DMA1-RELATED"/>
    <property type="match status" value="1"/>
</dbReference>
<dbReference type="InterPro" id="IPR001841">
    <property type="entry name" value="Znf_RING"/>
</dbReference>
<dbReference type="SUPFAM" id="SSF57850">
    <property type="entry name" value="RING/U-box"/>
    <property type="match status" value="1"/>
</dbReference>
<sequence>MCSMQRPGIAERRGRQWIDRSVGAIKSRREKLSCPASSGGARVKEEGKEKESKRKIPSLRANEHRSSTSDSGRETSGSSRSTSSETDEWEPVVEGAETGQATTNWDKSPRINSPWTLSPRVVYHNLRAGRSFSNLLLHPDSEMITTSTAPLQDARSPSSTRQAILGFMGRRGRSATTGTPPAVNPTSPSPPLASPNLPTDAALGLSPNQNQSTSHLHLHLPSLHRHSPATDDAPSTAARLGGILRRRRSNGGDLSPLETPAPTTPAAAAQPAISSSRTTPTLPATPHARPRLLAPVLPTACDWSPTLIPRHAPSTLNPSCARSRQAVPSSALAVSQSESQPDSTKIAFKSKVVSRAHAEIWCAPSGKFMIRDTRSSSGTFLNHTRLSAPNIESRPTELHDGDIVQLGVDYQGGAEEIYRCVKIRVEVGREWQREANEFKSVHFVIFSFLSSFYVTSPLTGALKQLQTLQGRGTDSGKEKAKDKPAPAPQASSPVRATRERRAWLIAASHLASCLSPVHHGLDVDLSLFIAPCSHCFHYKCIRPLLIKHHPGFSCPLCRTFADLEEDVEQEYAPSVHAPSVYAPSVRAPSIYAASVHEAEAVVGLIEAAVAANAPRECVDVCVGTSPEHGTKDLPPVPGDEASGSMTRQSTLDTGSDRLRPESTHSGPPHNSDGGSTPRGSSEDLRAAQRGLFDSTLVSDEPEDELVRVPGGIIVPRSPDREHDIFNSATPLNNQFLTLTALNGVGSGLPSIPSVGDIPALRHTSEYESSVDLATPYRAQDTESAKHILVDDEEDDNDKEDDDALVIDSMKRMSVATETEAGPSSQVKKI</sequence>
<dbReference type="GO" id="GO:0032153">
    <property type="term" value="C:cell division site"/>
    <property type="evidence" value="ECO:0007669"/>
    <property type="project" value="TreeGrafter"/>
</dbReference>
<dbReference type="SUPFAM" id="SSF49879">
    <property type="entry name" value="SMAD/FHA domain"/>
    <property type="match status" value="1"/>
</dbReference>
<keyword evidence="3 6" id="KW-0863">Zinc-finger</keyword>
<evidence type="ECO:0000256" key="3">
    <source>
        <dbReference type="ARBA" id="ARBA00022771"/>
    </source>
</evidence>
<feature type="region of interest" description="Disordered" evidence="7">
    <location>
        <begin position="626"/>
        <end position="682"/>
    </location>
</feature>
<dbReference type="GO" id="GO:0016567">
    <property type="term" value="P:protein ubiquitination"/>
    <property type="evidence" value="ECO:0007669"/>
    <property type="project" value="TreeGrafter"/>
</dbReference>
<evidence type="ECO:0000313" key="11">
    <source>
        <dbReference type="Proteomes" id="UP000614334"/>
    </source>
</evidence>
<keyword evidence="2" id="KW-0479">Metal-binding</keyword>
<dbReference type="Proteomes" id="UP000614334">
    <property type="component" value="Unassembled WGS sequence"/>
</dbReference>
<dbReference type="InterPro" id="IPR000253">
    <property type="entry name" value="FHA_dom"/>
</dbReference>
<evidence type="ECO:0000256" key="7">
    <source>
        <dbReference type="SAM" id="MobiDB-lite"/>
    </source>
</evidence>
<protein>
    <submittedName>
        <fullName evidence="10">Forkhead associated domain</fullName>
    </submittedName>
</protein>
<feature type="compositionally biased region" description="Polar residues" evidence="7">
    <location>
        <begin position="273"/>
        <end position="282"/>
    </location>
</feature>
<dbReference type="PROSITE" id="PS50089">
    <property type="entry name" value="ZF_RING_2"/>
    <property type="match status" value="1"/>
</dbReference>
<dbReference type="PANTHER" id="PTHR15067">
    <property type="entry name" value="E3 UBIQUITIN-PROTEIN LIGASE RNF8"/>
    <property type="match status" value="1"/>
</dbReference>
<feature type="compositionally biased region" description="Low complexity" evidence="7">
    <location>
        <begin position="260"/>
        <end position="272"/>
    </location>
</feature>
<dbReference type="InterPro" id="IPR013083">
    <property type="entry name" value="Znf_RING/FYVE/PHD"/>
</dbReference>
<feature type="region of interest" description="Disordered" evidence="7">
    <location>
        <begin position="469"/>
        <end position="496"/>
    </location>
</feature>
<feature type="domain" description="FHA" evidence="8">
    <location>
        <begin position="332"/>
        <end position="386"/>
    </location>
</feature>
<feature type="compositionally biased region" description="Polar residues" evidence="7">
    <location>
        <begin position="99"/>
        <end position="114"/>
    </location>
</feature>
<name>A0A8H7I5R9_9AGAM</name>
<dbReference type="GO" id="GO:0005829">
    <property type="term" value="C:cytosol"/>
    <property type="evidence" value="ECO:0007669"/>
    <property type="project" value="TreeGrafter"/>
</dbReference>
<feature type="domain" description="RING-type" evidence="9">
    <location>
        <begin position="513"/>
        <end position="558"/>
    </location>
</feature>
<feature type="compositionally biased region" description="Low complexity" evidence="7">
    <location>
        <begin position="74"/>
        <end position="84"/>
    </location>
</feature>
<keyword evidence="1" id="KW-0808">Transferase</keyword>
<gene>
    <name evidence="10" type="ORF">RHS01_10247</name>
</gene>
<proteinExistence type="predicted"/>
<evidence type="ECO:0000256" key="1">
    <source>
        <dbReference type="ARBA" id="ARBA00022679"/>
    </source>
</evidence>
<dbReference type="FunFam" id="2.60.200.20:FF:000044">
    <property type="entry name" value="Chromosome 8, whole genome shotgun sequence"/>
    <property type="match status" value="1"/>
</dbReference>
<keyword evidence="5" id="KW-0862">Zinc</keyword>
<dbReference type="GO" id="GO:0000151">
    <property type="term" value="C:ubiquitin ligase complex"/>
    <property type="evidence" value="ECO:0007669"/>
    <property type="project" value="TreeGrafter"/>
</dbReference>
<evidence type="ECO:0000256" key="5">
    <source>
        <dbReference type="ARBA" id="ARBA00022833"/>
    </source>
</evidence>
<evidence type="ECO:0000256" key="6">
    <source>
        <dbReference type="PROSITE-ProRule" id="PRU00175"/>
    </source>
</evidence>
<feature type="compositionally biased region" description="Polar residues" evidence="7">
    <location>
        <begin position="643"/>
        <end position="653"/>
    </location>
</feature>
<evidence type="ECO:0000259" key="8">
    <source>
        <dbReference type="PROSITE" id="PS50006"/>
    </source>
</evidence>
<comment type="caution">
    <text evidence="10">The sequence shown here is derived from an EMBL/GenBank/DDBJ whole genome shotgun (WGS) entry which is preliminary data.</text>
</comment>
<keyword evidence="4" id="KW-0833">Ubl conjugation pathway</keyword>
<feature type="region of interest" description="Disordered" evidence="7">
    <location>
        <begin position="171"/>
        <end position="214"/>
    </location>
</feature>
<feature type="region of interest" description="Disordered" evidence="7">
    <location>
        <begin position="245"/>
        <end position="290"/>
    </location>
</feature>
<feature type="compositionally biased region" description="Basic and acidic residues" evidence="7">
    <location>
        <begin position="474"/>
        <end position="484"/>
    </location>
</feature>
<organism evidence="10 11">
    <name type="scientific">Rhizoctonia solani</name>
    <dbReference type="NCBI Taxonomy" id="456999"/>
    <lineage>
        <taxon>Eukaryota</taxon>
        <taxon>Fungi</taxon>
        <taxon>Dikarya</taxon>
        <taxon>Basidiomycota</taxon>
        <taxon>Agaricomycotina</taxon>
        <taxon>Agaricomycetes</taxon>
        <taxon>Cantharellales</taxon>
        <taxon>Ceratobasidiaceae</taxon>
        <taxon>Rhizoctonia</taxon>
    </lineage>
</organism>
<reference evidence="10" key="1">
    <citation type="submission" date="2020-09" db="EMBL/GenBank/DDBJ databases">
        <title>Comparative genome analyses of four rice-infecting Rhizoctonia solani isolates reveal extensive enrichment of homogalacturonan modification genes.</title>
        <authorList>
            <person name="Lee D.-Y."/>
            <person name="Jeon J."/>
            <person name="Kim K.-T."/>
            <person name="Cheong K."/>
            <person name="Song H."/>
            <person name="Choi G."/>
            <person name="Ko J."/>
            <person name="Opiyo S.O."/>
            <person name="Zuo S."/>
            <person name="Madhav S."/>
            <person name="Lee Y.-H."/>
            <person name="Wang G.-L."/>
        </authorList>
    </citation>
    <scope>NUCLEOTIDE SEQUENCE</scope>
    <source>
        <strain evidence="10">AG1-IA B2</strain>
    </source>
</reference>
<dbReference type="PROSITE" id="PS50006">
    <property type="entry name" value="FHA_DOMAIN"/>
    <property type="match status" value="1"/>
</dbReference>